<dbReference type="InterPro" id="IPR040423">
    <property type="entry name" value="PEA_transferase"/>
</dbReference>
<evidence type="ECO:0000256" key="7">
    <source>
        <dbReference type="ARBA" id="ARBA00038481"/>
    </source>
</evidence>
<keyword evidence="6 8" id="KW-0472">Membrane</keyword>
<evidence type="ECO:0000256" key="5">
    <source>
        <dbReference type="ARBA" id="ARBA00022989"/>
    </source>
</evidence>
<dbReference type="PANTHER" id="PTHR30443">
    <property type="entry name" value="INNER MEMBRANE PROTEIN"/>
    <property type="match status" value="1"/>
</dbReference>
<keyword evidence="2" id="KW-1003">Cell membrane</keyword>
<name>A0ABM6RZ44_9GAMM</name>
<gene>
    <name evidence="10" type="ORF">C2E16_05365</name>
</gene>
<comment type="subcellular location">
    <subcellularLocation>
        <location evidence="1">Cell membrane</location>
        <topology evidence="1">Multi-pass membrane protein</topology>
    </subcellularLocation>
</comment>
<dbReference type="EMBL" id="CP026378">
    <property type="protein sequence ID" value="AUY24395.1"/>
    <property type="molecule type" value="Genomic_DNA"/>
</dbReference>
<sequence length="534" mass="59535">MTTQTGMLFSHPARSGVACSALLLLTLIFTITGALSQPLHKVVNQLLILLPLLFTLVQVRRPLPRNALACVPLLLIALHITLSLFAWFEYGAAFSYGFALSILNSDWRESCAMMTLYYRWGVVFLLLTTGLFLAVNLLPRSTHPRFRKLPFLLLLTFVAAYSLQAIAHNLRKNATESVLQRIVADMPFSNLNAFLQAARDKAIIAQVSQRVPHYNLTVADTSVNTWVLVIGESARVGNMGIYGYPRDTTPQLQQESSRLLLFTQAIAGAPVTATAVPLALSADRVERHNIDAYSDNIINIANQAGLKTFWFSKQGMYGDYSNAITGIAMNAAERQWLDDDYDGSLLPAFKQALAQPGKKLIVLHLYGSHEPACTRYPQQQAAFADADDKDSCYDNSIHYTDALLGQIFDQLRDSPASLLYFSDHGLERHPHDRVVYRHGGVRPSQAAYQVPMFIWYSPAISATNLTGKINVPWSTVDNYSLMQRWLGVRVADADSLSVKQWIAEKTAAQMPVRVMDTTGKIYRFSDLAPEKWDD</sequence>
<feature type="transmembrane region" description="Helical" evidence="8">
    <location>
        <begin position="70"/>
        <end position="88"/>
    </location>
</feature>
<feature type="domain" description="Sulfatase N-terminal" evidence="9">
    <location>
        <begin position="225"/>
        <end position="477"/>
    </location>
</feature>
<evidence type="ECO:0000256" key="1">
    <source>
        <dbReference type="ARBA" id="ARBA00004651"/>
    </source>
</evidence>
<reference evidence="10 11" key="1">
    <citation type="submission" date="2018-01" db="EMBL/GenBank/DDBJ databases">
        <title>Complete and assembled Genome of Pantoea calida DSM22759T.</title>
        <authorList>
            <person name="Stevens M.J.A."/>
            <person name="Zurfluh K."/>
            <person name="Stephan R."/>
        </authorList>
    </citation>
    <scope>NUCLEOTIDE SEQUENCE [LARGE SCALE GENOMIC DNA]</scope>
    <source>
        <strain evidence="10 11">DSM 22759</strain>
    </source>
</reference>
<keyword evidence="4 8" id="KW-0812">Transmembrane</keyword>
<dbReference type="Proteomes" id="UP000237673">
    <property type="component" value="Chromosome"/>
</dbReference>
<dbReference type="CDD" id="cd16017">
    <property type="entry name" value="LptA"/>
    <property type="match status" value="1"/>
</dbReference>
<protein>
    <submittedName>
        <fullName evidence="10">Sulfatase</fullName>
    </submittedName>
</protein>
<evidence type="ECO:0000256" key="3">
    <source>
        <dbReference type="ARBA" id="ARBA00022679"/>
    </source>
</evidence>
<organism evidence="10 11">
    <name type="scientific">Mixta calida</name>
    <dbReference type="NCBI Taxonomy" id="665913"/>
    <lineage>
        <taxon>Bacteria</taxon>
        <taxon>Pseudomonadati</taxon>
        <taxon>Pseudomonadota</taxon>
        <taxon>Gammaproteobacteria</taxon>
        <taxon>Enterobacterales</taxon>
        <taxon>Erwiniaceae</taxon>
        <taxon>Mixta</taxon>
    </lineage>
</organism>
<dbReference type="InterPro" id="IPR058130">
    <property type="entry name" value="PEA_transf_C"/>
</dbReference>
<keyword evidence="11" id="KW-1185">Reference proteome</keyword>
<keyword evidence="3" id="KW-0808">Transferase</keyword>
<dbReference type="InterPro" id="IPR017850">
    <property type="entry name" value="Alkaline_phosphatase_core_sf"/>
</dbReference>
<dbReference type="GeneID" id="84630521"/>
<feature type="transmembrane region" description="Helical" evidence="8">
    <location>
        <begin position="149"/>
        <end position="167"/>
    </location>
</feature>
<dbReference type="RefSeq" id="WP_084971564.1">
    <property type="nucleotide sequence ID" value="NZ_CAXOMJ010000018.1"/>
</dbReference>
<evidence type="ECO:0000313" key="11">
    <source>
        <dbReference type="Proteomes" id="UP000237673"/>
    </source>
</evidence>
<feature type="transmembrane region" description="Helical" evidence="8">
    <location>
        <begin position="46"/>
        <end position="63"/>
    </location>
</feature>
<feature type="transmembrane region" description="Helical" evidence="8">
    <location>
        <begin position="117"/>
        <end position="137"/>
    </location>
</feature>
<evidence type="ECO:0000256" key="2">
    <source>
        <dbReference type="ARBA" id="ARBA00022475"/>
    </source>
</evidence>
<comment type="similarity">
    <text evidence="7">Belongs to the phosphoethanolamine transferase family.</text>
</comment>
<evidence type="ECO:0000256" key="6">
    <source>
        <dbReference type="ARBA" id="ARBA00023136"/>
    </source>
</evidence>
<evidence type="ECO:0000256" key="4">
    <source>
        <dbReference type="ARBA" id="ARBA00022692"/>
    </source>
</evidence>
<evidence type="ECO:0000259" key="9">
    <source>
        <dbReference type="Pfam" id="PF00884"/>
    </source>
</evidence>
<proteinExistence type="inferred from homology"/>
<dbReference type="InterPro" id="IPR000917">
    <property type="entry name" value="Sulfatase_N"/>
</dbReference>
<dbReference type="Gene3D" id="3.40.720.10">
    <property type="entry name" value="Alkaline Phosphatase, subunit A"/>
    <property type="match status" value="1"/>
</dbReference>
<keyword evidence="5 8" id="KW-1133">Transmembrane helix</keyword>
<dbReference type="Pfam" id="PF00884">
    <property type="entry name" value="Sulfatase"/>
    <property type="match status" value="1"/>
</dbReference>
<dbReference type="PANTHER" id="PTHR30443:SF4">
    <property type="entry name" value="PHOSPHOETHANOLAMINE TRANSFERASE OPGE-RELATED"/>
    <property type="match status" value="1"/>
</dbReference>
<accession>A0ABM6RZ44</accession>
<evidence type="ECO:0000256" key="8">
    <source>
        <dbReference type="SAM" id="Phobius"/>
    </source>
</evidence>
<evidence type="ECO:0000313" key="10">
    <source>
        <dbReference type="EMBL" id="AUY24395.1"/>
    </source>
</evidence>
<dbReference type="SUPFAM" id="SSF53649">
    <property type="entry name" value="Alkaline phosphatase-like"/>
    <property type="match status" value="1"/>
</dbReference>